<proteinExistence type="predicted"/>
<feature type="chain" id="PRO_5019146867" description="VWFA domain-containing protein" evidence="2">
    <location>
        <begin position="31"/>
        <end position="734"/>
    </location>
</feature>
<dbReference type="InterPro" id="IPR002035">
    <property type="entry name" value="VWF_A"/>
</dbReference>
<dbReference type="PROSITE" id="PS50234">
    <property type="entry name" value="VWFA"/>
    <property type="match status" value="1"/>
</dbReference>
<accession>A0A450XDR2</accession>
<protein>
    <recommendedName>
        <fullName evidence="3">VWFA domain-containing protein</fullName>
    </recommendedName>
</protein>
<feature type="region of interest" description="Disordered" evidence="1">
    <location>
        <begin position="218"/>
        <end position="242"/>
    </location>
</feature>
<gene>
    <name evidence="4" type="ORF">BECKMB1821G_GA0114241_10282</name>
</gene>
<organism evidence="4">
    <name type="scientific">Candidatus Kentrum sp. MB</name>
    <dbReference type="NCBI Taxonomy" id="2138164"/>
    <lineage>
        <taxon>Bacteria</taxon>
        <taxon>Pseudomonadati</taxon>
        <taxon>Pseudomonadota</taxon>
        <taxon>Gammaproteobacteria</taxon>
        <taxon>Candidatus Kentrum</taxon>
    </lineage>
</organism>
<keyword evidence="2" id="KW-0732">Signal</keyword>
<name>A0A450XDR2_9GAMM</name>
<dbReference type="AlphaFoldDB" id="A0A450XDR2"/>
<dbReference type="EMBL" id="CAADFO010000028">
    <property type="protein sequence ID" value="VFK27433.1"/>
    <property type="molecule type" value="Genomic_DNA"/>
</dbReference>
<evidence type="ECO:0000259" key="3">
    <source>
        <dbReference type="PROSITE" id="PS50234"/>
    </source>
</evidence>
<evidence type="ECO:0000313" key="4">
    <source>
        <dbReference type="EMBL" id="VFK27433.1"/>
    </source>
</evidence>
<sequence length="734" mass="84683">MLHFLHRYQPGWIQGLCLCFLALFSSPNLAVCTHDDLNMWWQGNGWKPGAAIWAGADNIPIYARPDKGAATGEYLPFNSPSLPIKDKRERAGNIWLQVRRTSDLIWIRAEEPGVLCRSSPLKAEKTHLLRKVIPRVENRQGKEAFVQVRFRPEDTQGVRKRNIRIFDYFFVYARQGEWRLLGRGDILDAFEPRLLGWARKDELIRWDTRNVAKPRPQARFFANPGDKEPIAQSTAGKWGKSVRRPPITDEKTIAGQRYLRVVLPVDFASHRRHSENLRSLARAEGAWRQPNIVFLVDGTHSTGPYLKEIHALLHTLLDELEQEGRGRKLTFRYSLYAYTDAAYGPGYHTRRYLGATENIWSVRRAFKSLEEDTRKTLTHSIRDDYPEDIYVGIRRVREEVLTDATLTQTLPVLIVIGDHGGHERNVSRSAIGPLLEDIVPYFIQMGRQDRQESPNCQNHGKLRQREQRFCAFQRFEEDAEYFLGARFEKNFFRGEDPKVLADQVQSVLKEVLHQQARTPLVVDSLATGQPWEDAKRVSGWPLAYTQAFHRLLLAQGYDKTVLERGDFVAVREAWVLEKDIVPEVFITKPDLYRWIGLFERMARAEHWDGERVPEIFASSIGVYVKEGNLWRRPLAEVLKKRAGVPFRNTGLLQITLDDLTNLEREEIRHYGLLFGRLREALERIAQGRLSKIEIGYHGGSDRKLPILGKSVPADIWFEFAGGTEAAYLELRHLP</sequence>
<evidence type="ECO:0000256" key="1">
    <source>
        <dbReference type="SAM" id="MobiDB-lite"/>
    </source>
</evidence>
<feature type="domain" description="VWFA" evidence="3">
    <location>
        <begin position="291"/>
        <end position="511"/>
    </location>
</feature>
<evidence type="ECO:0000256" key="2">
    <source>
        <dbReference type="SAM" id="SignalP"/>
    </source>
</evidence>
<feature type="signal peptide" evidence="2">
    <location>
        <begin position="1"/>
        <end position="30"/>
    </location>
</feature>
<reference evidence="4" key="1">
    <citation type="submission" date="2019-02" db="EMBL/GenBank/DDBJ databases">
        <authorList>
            <person name="Gruber-Vodicka R. H."/>
            <person name="Seah K. B. B."/>
        </authorList>
    </citation>
    <scope>NUCLEOTIDE SEQUENCE</scope>
    <source>
        <strain evidence="4">BECK_BZ197</strain>
    </source>
</reference>